<keyword evidence="6 9" id="KW-1133">Transmembrane helix</keyword>
<dbReference type="InterPro" id="IPR017779">
    <property type="entry name" value="ABC_UrtB_bac"/>
</dbReference>
<keyword evidence="5" id="KW-0029">Amino-acid transport</keyword>
<comment type="subcellular location">
    <subcellularLocation>
        <location evidence="1">Cell membrane</location>
        <topology evidence="1">Multi-pass membrane protein</topology>
    </subcellularLocation>
</comment>
<proteinExistence type="inferred from homology"/>
<evidence type="ECO:0000256" key="4">
    <source>
        <dbReference type="ARBA" id="ARBA00022692"/>
    </source>
</evidence>
<organism evidence="11 12">
    <name type="scientific">Ferrovibrio xuzhouensis</name>
    <dbReference type="NCBI Taxonomy" id="1576914"/>
    <lineage>
        <taxon>Bacteria</taxon>
        <taxon>Pseudomonadati</taxon>
        <taxon>Pseudomonadota</taxon>
        <taxon>Alphaproteobacteria</taxon>
        <taxon>Rhodospirillales</taxon>
        <taxon>Rhodospirillaceae</taxon>
        <taxon>Ferrovibrio</taxon>
    </lineage>
</organism>
<dbReference type="InterPro" id="IPR052157">
    <property type="entry name" value="BCAA_transport_permease"/>
</dbReference>
<feature type="chain" id="PRO_5045376962" evidence="10">
    <location>
        <begin position="30"/>
        <end position="655"/>
    </location>
</feature>
<sequence>MSVVSVSMKRVLRIFLLATLLAVPLTAHGALGADESLEDLLTGLTYDDPKPAIKTLAASQDEKAKAAAAALARGALFVRLEDNAVVIGEKDGDQYVVTNALTGDVEAMAAPDELKPIALDAESKALLGASGTDTAATDAGPFDFATGVNALKADDFEAKARAIERLTTLADPRAIPVFRALADGRLFIRKADGALVIGDASGNDVRLTLATTLEPAGIVAPGDLDVVFVNNNLRNTLRESVGRLGLLSDEASQRRRAANALLDGITPDAVALLRKAWDKETDRSVKQTMALALAAADVTDPDKARRLLAVGVLSGSTDLRVRSLLQARLGQEQDADVKAAITKAFDSMQTKIKLLGYAENLVQGISLGSVLLLAAVGLAITFGVMGIINMAHGEMIMLGAYSAYVTQEFFRSFLPPAWLGAYLIVALPVAFLVAGCIGVIIERGVIRFLYGRPLETMLATWGISLALQQTVRMIFGAPNKEVANPGWMTGAVELTGGFAVTWNRIYIIIFCFIVLGLITLILRKTSFGLHMRAVTQNRPMASVMGIPTARVDAMTFALGSGIAGMAGVALSQIGNVSPNLGQLYIVDSFLVVVFGGVGNLMGTLVGALTLGVVNKLLEPVAGAVLGKVVVLVFIILFIQKRPRGLFAAKGRSADA</sequence>
<evidence type="ECO:0000256" key="8">
    <source>
        <dbReference type="ARBA" id="ARBA00037998"/>
    </source>
</evidence>
<protein>
    <submittedName>
        <fullName evidence="11">Urea ABC transporter permease subunit UrtB</fullName>
    </submittedName>
</protein>
<comment type="caution">
    <text evidence="11">The sequence shown here is derived from an EMBL/GenBank/DDBJ whole genome shotgun (WGS) entry which is preliminary data.</text>
</comment>
<evidence type="ECO:0000313" key="12">
    <source>
        <dbReference type="Proteomes" id="UP001595711"/>
    </source>
</evidence>
<feature type="transmembrane region" description="Helical" evidence="9">
    <location>
        <begin position="505"/>
        <end position="522"/>
    </location>
</feature>
<evidence type="ECO:0000256" key="3">
    <source>
        <dbReference type="ARBA" id="ARBA00022475"/>
    </source>
</evidence>
<feature type="transmembrane region" description="Helical" evidence="9">
    <location>
        <begin position="367"/>
        <end position="388"/>
    </location>
</feature>
<accession>A0ABV7VBH9</accession>
<evidence type="ECO:0000256" key="10">
    <source>
        <dbReference type="SAM" id="SignalP"/>
    </source>
</evidence>
<feature type="transmembrane region" description="Helical" evidence="9">
    <location>
        <begin position="419"/>
        <end position="441"/>
    </location>
</feature>
<dbReference type="Proteomes" id="UP001595711">
    <property type="component" value="Unassembled WGS sequence"/>
</dbReference>
<keyword evidence="4 9" id="KW-0812">Transmembrane</keyword>
<feature type="transmembrane region" description="Helical" evidence="9">
    <location>
        <begin position="589"/>
        <end position="613"/>
    </location>
</feature>
<dbReference type="EMBL" id="JBHRYJ010000001">
    <property type="protein sequence ID" value="MFC3674786.1"/>
    <property type="molecule type" value="Genomic_DNA"/>
</dbReference>
<name>A0ABV7VBH9_9PROT</name>
<dbReference type="PANTHER" id="PTHR11795:SF447">
    <property type="entry name" value="ABC TRANSPORTER PERMEASE PROTEIN"/>
    <property type="match status" value="1"/>
</dbReference>
<dbReference type="NCBIfam" id="TIGR03409">
    <property type="entry name" value="urea_trans_UrtB"/>
    <property type="match status" value="1"/>
</dbReference>
<evidence type="ECO:0000256" key="1">
    <source>
        <dbReference type="ARBA" id="ARBA00004651"/>
    </source>
</evidence>
<keyword evidence="7 9" id="KW-0472">Membrane</keyword>
<keyword evidence="10" id="KW-0732">Signal</keyword>
<keyword evidence="12" id="KW-1185">Reference proteome</keyword>
<dbReference type="PANTHER" id="PTHR11795">
    <property type="entry name" value="BRANCHED-CHAIN AMINO ACID TRANSPORT SYSTEM PERMEASE PROTEIN LIVH"/>
    <property type="match status" value="1"/>
</dbReference>
<evidence type="ECO:0000256" key="2">
    <source>
        <dbReference type="ARBA" id="ARBA00022448"/>
    </source>
</evidence>
<evidence type="ECO:0000256" key="6">
    <source>
        <dbReference type="ARBA" id="ARBA00022989"/>
    </source>
</evidence>
<feature type="signal peptide" evidence="10">
    <location>
        <begin position="1"/>
        <end position="29"/>
    </location>
</feature>
<dbReference type="CDD" id="cd06582">
    <property type="entry name" value="TM_PBP1_LivH_like"/>
    <property type="match status" value="1"/>
</dbReference>
<evidence type="ECO:0000313" key="11">
    <source>
        <dbReference type="EMBL" id="MFC3674786.1"/>
    </source>
</evidence>
<keyword evidence="2" id="KW-0813">Transport</keyword>
<dbReference type="InterPro" id="IPR001851">
    <property type="entry name" value="ABC_transp_permease"/>
</dbReference>
<gene>
    <name evidence="11" type="primary">urtB</name>
    <name evidence="11" type="ORF">ACFOOQ_04470</name>
</gene>
<feature type="transmembrane region" description="Helical" evidence="9">
    <location>
        <begin position="619"/>
        <end position="638"/>
    </location>
</feature>
<reference evidence="12" key="1">
    <citation type="journal article" date="2019" name="Int. J. Syst. Evol. Microbiol.">
        <title>The Global Catalogue of Microorganisms (GCM) 10K type strain sequencing project: providing services to taxonomists for standard genome sequencing and annotation.</title>
        <authorList>
            <consortium name="The Broad Institute Genomics Platform"/>
            <consortium name="The Broad Institute Genome Sequencing Center for Infectious Disease"/>
            <person name="Wu L."/>
            <person name="Ma J."/>
        </authorList>
    </citation>
    <scope>NUCLEOTIDE SEQUENCE [LARGE SCALE GENOMIC DNA]</scope>
    <source>
        <strain evidence="12">KCTC 42182</strain>
    </source>
</reference>
<evidence type="ECO:0000256" key="7">
    <source>
        <dbReference type="ARBA" id="ARBA00023136"/>
    </source>
</evidence>
<comment type="similarity">
    <text evidence="8">Belongs to the binding-protein-dependent transport system permease family. LivHM subfamily.</text>
</comment>
<dbReference type="Pfam" id="PF02653">
    <property type="entry name" value="BPD_transp_2"/>
    <property type="match status" value="1"/>
</dbReference>
<evidence type="ECO:0000256" key="5">
    <source>
        <dbReference type="ARBA" id="ARBA00022970"/>
    </source>
</evidence>
<keyword evidence="3" id="KW-1003">Cell membrane</keyword>
<evidence type="ECO:0000256" key="9">
    <source>
        <dbReference type="SAM" id="Phobius"/>
    </source>
</evidence>
<dbReference type="RefSeq" id="WP_379722239.1">
    <property type="nucleotide sequence ID" value="NZ_JBHRYJ010000001.1"/>
</dbReference>